<feature type="chain" id="PRO_5027106511" evidence="2">
    <location>
        <begin position="20"/>
        <end position="179"/>
    </location>
</feature>
<feature type="signal peptide" evidence="2">
    <location>
        <begin position="1"/>
        <end position="19"/>
    </location>
</feature>
<dbReference type="GO" id="GO:0045121">
    <property type="term" value="C:membrane raft"/>
    <property type="evidence" value="ECO:0007669"/>
    <property type="project" value="TreeGrafter"/>
</dbReference>
<dbReference type="PROSITE" id="PS50835">
    <property type="entry name" value="IG_LIKE"/>
    <property type="match status" value="1"/>
</dbReference>
<dbReference type="Gene3D" id="2.60.40.10">
    <property type="entry name" value="Immunoglobulins"/>
    <property type="match status" value="1"/>
</dbReference>
<dbReference type="AlphaFoldDB" id="A0A6I9Y163"/>
<dbReference type="PANTHER" id="PTHR11422:SF12">
    <property type="entry name" value="MICROFIBRIL-ASSOCIATED GLYCOPROTEIN 3"/>
    <property type="match status" value="1"/>
</dbReference>
<dbReference type="GO" id="GO:0042110">
    <property type="term" value="P:T cell activation"/>
    <property type="evidence" value="ECO:0007669"/>
    <property type="project" value="TreeGrafter"/>
</dbReference>
<dbReference type="InterPro" id="IPR013783">
    <property type="entry name" value="Ig-like_fold"/>
</dbReference>
<dbReference type="InterPro" id="IPR007110">
    <property type="entry name" value="Ig-like_dom"/>
</dbReference>
<dbReference type="PANTHER" id="PTHR11422">
    <property type="entry name" value="T-CELL SURFACE GLYCOPROTEIN CD4"/>
    <property type="match status" value="1"/>
</dbReference>
<evidence type="ECO:0000256" key="1">
    <source>
        <dbReference type="SAM" id="MobiDB-lite"/>
    </source>
</evidence>
<evidence type="ECO:0000259" key="3">
    <source>
        <dbReference type="PROSITE" id="PS50835"/>
    </source>
</evidence>
<feature type="compositionally biased region" description="Polar residues" evidence="1">
    <location>
        <begin position="158"/>
        <end position="179"/>
    </location>
</feature>
<evidence type="ECO:0000313" key="4">
    <source>
        <dbReference type="Proteomes" id="UP000504617"/>
    </source>
</evidence>
<keyword evidence="4" id="KW-1185">Reference proteome</keyword>
<name>A0A6I9Y163_9SAUR</name>
<reference evidence="5" key="1">
    <citation type="submission" date="2025-08" db="UniProtKB">
        <authorList>
            <consortium name="RefSeq"/>
        </authorList>
    </citation>
    <scope>IDENTIFICATION</scope>
    <source>
        <tissue evidence="5">Skeletal muscle</tissue>
    </source>
</reference>
<dbReference type="GO" id="GO:0035723">
    <property type="term" value="P:interleukin-15-mediated signaling pathway"/>
    <property type="evidence" value="ECO:0007669"/>
    <property type="project" value="TreeGrafter"/>
</dbReference>
<dbReference type="CTD" id="3902"/>
<dbReference type="OrthoDB" id="9937043at2759"/>
<feature type="region of interest" description="Disordered" evidence="1">
    <location>
        <begin position="157"/>
        <end position="179"/>
    </location>
</feature>
<protein>
    <submittedName>
        <fullName evidence="5">Lymphocyte activation gene 3 protein</fullName>
    </submittedName>
</protein>
<dbReference type="GO" id="GO:0070374">
    <property type="term" value="P:positive regulation of ERK1 and ERK2 cascade"/>
    <property type="evidence" value="ECO:0007669"/>
    <property type="project" value="TreeGrafter"/>
</dbReference>
<dbReference type="SUPFAM" id="SSF48726">
    <property type="entry name" value="Immunoglobulin"/>
    <property type="match status" value="1"/>
</dbReference>
<accession>A0A6I9Y163</accession>
<evidence type="ECO:0000313" key="5">
    <source>
        <dbReference type="RefSeq" id="XP_013920131.1"/>
    </source>
</evidence>
<dbReference type="GeneID" id="106547470"/>
<feature type="domain" description="Ig-like" evidence="3">
    <location>
        <begin position="28"/>
        <end position="126"/>
    </location>
</feature>
<dbReference type="GO" id="GO:0009897">
    <property type="term" value="C:external side of plasma membrane"/>
    <property type="evidence" value="ECO:0007669"/>
    <property type="project" value="TreeGrafter"/>
</dbReference>
<dbReference type="Proteomes" id="UP000504617">
    <property type="component" value="Unplaced"/>
</dbReference>
<dbReference type="InterPro" id="IPR036179">
    <property type="entry name" value="Ig-like_dom_sf"/>
</dbReference>
<gene>
    <name evidence="5" type="primary">LAG3</name>
</gene>
<dbReference type="InterPro" id="IPR013106">
    <property type="entry name" value="Ig_V-set"/>
</dbReference>
<proteinExistence type="predicted"/>
<dbReference type="GO" id="GO:0042289">
    <property type="term" value="F:MHC class II protein binding"/>
    <property type="evidence" value="ECO:0007669"/>
    <property type="project" value="TreeGrafter"/>
</dbReference>
<evidence type="ECO:0000256" key="2">
    <source>
        <dbReference type="SAM" id="SignalP"/>
    </source>
</evidence>
<keyword evidence="2" id="KW-0732">Signal</keyword>
<dbReference type="Pfam" id="PF07686">
    <property type="entry name" value="V-set"/>
    <property type="match status" value="1"/>
</dbReference>
<dbReference type="GO" id="GO:1990782">
    <property type="term" value="F:protein tyrosine kinase binding"/>
    <property type="evidence" value="ECO:0007669"/>
    <property type="project" value="TreeGrafter"/>
</dbReference>
<sequence length="179" mass="19888">MTLLLLFCTLVLILQMTSGEKYKVWGEEGIGVTLPCYLSPQVVKDNLRHLHKGLEIHWVRHGGSSSMKRHLVLKVKPSGLKSLAHSMMRRVTVWDTGFLKGNFSLQINPLLKEDAGTYEAHVSHGNKDWHCLVELGLVSVTAHPSRPLIESESVRLNCKSSHPGNPTNASSYGSNPAYH</sequence>
<dbReference type="RefSeq" id="XP_013920131.1">
    <property type="nucleotide sequence ID" value="XM_014064656.1"/>
</dbReference>
<dbReference type="KEGG" id="tsr:106547470"/>
<organism evidence="4 5">
    <name type="scientific">Thamnophis sirtalis</name>
    <dbReference type="NCBI Taxonomy" id="35019"/>
    <lineage>
        <taxon>Eukaryota</taxon>
        <taxon>Metazoa</taxon>
        <taxon>Chordata</taxon>
        <taxon>Craniata</taxon>
        <taxon>Vertebrata</taxon>
        <taxon>Euteleostomi</taxon>
        <taxon>Lepidosauria</taxon>
        <taxon>Squamata</taxon>
        <taxon>Bifurcata</taxon>
        <taxon>Unidentata</taxon>
        <taxon>Episquamata</taxon>
        <taxon>Toxicofera</taxon>
        <taxon>Serpentes</taxon>
        <taxon>Colubroidea</taxon>
        <taxon>Colubridae</taxon>
        <taxon>Natricinae</taxon>
        <taxon>Thamnophis</taxon>
    </lineage>
</organism>